<dbReference type="Proteomes" id="UP000829398">
    <property type="component" value="Chromosome 2"/>
</dbReference>
<accession>A0ACB8NCX6</accession>
<gene>
    <name evidence="1" type="ORF">KPL71_005293</name>
</gene>
<proteinExistence type="predicted"/>
<dbReference type="EMBL" id="CM039171">
    <property type="protein sequence ID" value="KAH9795687.1"/>
    <property type="molecule type" value="Genomic_DNA"/>
</dbReference>
<name>A0ACB8NCX6_CITSI</name>
<evidence type="ECO:0000313" key="2">
    <source>
        <dbReference type="Proteomes" id="UP000829398"/>
    </source>
</evidence>
<sequence>MALSSSFCSPRKYDVFLSFRGEDTRNNFTSHLFAAFCREKIKAFIDEQLKKGDDISSALLNAIEESKISVIIFSKGYASSTWCLEELVKILECKKRKGQTVIPVFYNVDPSDVRNQTGSFGDAFVEHENDFRDMPQKVHKWRAALTQASNLCGWDSMTIRHEAELVDEIVKDILKKIHDISHFGNSEDLVGVDSHIQRINSLLCIGLPDFRMVRPWDMHGIAKTDIARAILNQISSQFEGRSFMANVREESKRVELEHLRDQILSQILGENIIKTSIPPRYINKRLQQMKVCIILDNVDKFGHSEYLTGGLSRFGHGSRVIVTTRDKKVLDKYGVDYVYKVEGFNYRESLEIFCNYAFRQNHFPEDLLVLSDNVVDYANGSSLALKVLGSSFYRKSKQHWENALHNPKQISDPDIHDMLKISYDELNYKEKDLFLDIACFFNGEGRDYVKIILNNRYLVHYGLNILAGKALITISNNKLQMRDLLQEMGQRVVCHESYKDPGKYSSCLWYHEDVYHVRKKNKGTNSIEGMSLDMSKEAFKIKWIDLHHSRDSAKIPYSSELPNLERTELLNCRKLPYVVPPIHNFNHLSSLCLEGCKSPKQFPSNTHFRSPIAVNFSLCINLTEFPQITGNSLDLRGNEFKTLPQSIKQLSQLRFLYLSSCIMLQSWPELPFSVSYLKAKNCKQLQYSLPELPSCLQELDASEGCQHLRGSSFHRVEFIFADWLKLNQANPLADLRLEYGASYQRSLISRAFLSGSSVEVEHLLTIQLPLHWCTIQRLIGFSLCVVTEFEETLAAGRDYFRVKCRSNFETKTVCESETKFLEGFYNLTVAMTIGFKI</sequence>
<protein>
    <submittedName>
        <fullName evidence="1">ADP-ribosyl cyclase/cyclic ADP-ribose hydrolase</fullName>
    </submittedName>
</protein>
<reference evidence="2" key="1">
    <citation type="journal article" date="2023" name="Hortic. Res.">
        <title>A chromosome-level phased genome enabling allele-level studies in sweet orange: a case study on citrus Huanglongbing tolerance.</title>
        <authorList>
            <person name="Wu B."/>
            <person name="Yu Q."/>
            <person name="Deng Z."/>
            <person name="Duan Y."/>
            <person name="Luo F."/>
            <person name="Gmitter F. Jr."/>
        </authorList>
    </citation>
    <scope>NUCLEOTIDE SEQUENCE [LARGE SCALE GENOMIC DNA]</scope>
    <source>
        <strain evidence="2">cv. Valencia</strain>
    </source>
</reference>
<evidence type="ECO:0000313" key="1">
    <source>
        <dbReference type="EMBL" id="KAH9795687.1"/>
    </source>
</evidence>
<comment type="caution">
    <text evidence="1">The sequence shown here is derived from an EMBL/GenBank/DDBJ whole genome shotgun (WGS) entry which is preliminary data.</text>
</comment>
<organism evidence="1 2">
    <name type="scientific">Citrus sinensis</name>
    <name type="common">Sweet orange</name>
    <name type="synonym">Citrus aurantium var. sinensis</name>
    <dbReference type="NCBI Taxonomy" id="2711"/>
    <lineage>
        <taxon>Eukaryota</taxon>
        <taxon>Viridiplantae</taxon>
        <taxon>Streptophyta</taxon>
        <taxon>Embryophyta</taxon>
        <taxon>Tracheophyta</taxon>
        <taxon>Spermatophyta</taxon>
        <taxon>Magnoliopsida</taxon>
        <taxon>eudicotyledons</taxon>
        <taxon>Gunneridae</taxon>
        <taxon>Pentapetalae</taxon>
        <taxon>rosids</taxon>
        <taxon>malvids</taxon>
        <taxon>Sapindales</taxon>
        <taxon>Rutaceae</taxon>
        <taxon>Aurantioideae</taxon>
        <taxon>Citrus</taxon>
    </lineage>
</organism>
<keyword evidence="2" id="KW-1185">Reference proteome</keyword>
<keyword evidence="1" id="KW-0378">Hydrolase</keyword>